<evidence type="ECO:0000313" key="20">
    <source>
        <dbReference type="Proteomes" id="UP000095468"/>
    </source>
</evidence>
<evidence type="ECO:0000256" key="16">
    <source>
        <dbReference type="ARBA" id="ARBA00048914"/>
    </source>
</evidence>
<comment type="cofactor">
    <cofactor evidence="1 17">
        <name>FAD</name>
        <dbReference type="ChEBI" id="CHEBI:57692"/>
    </cofactor>
</comment>
<dbReference type="PROSITE" id="PS51387">
    <property type="entry name" value="FAD_PCMH"/>
    <property type="match status" value="1"/>
</dbReference>
<keyword evidence="11 17" id="KW-0133">Cell shape</keyword>
<evidence type="ECO:0000256" key="3">
    <source>
        <dbReference type="ARBA" id="ARBA00004496"/>
    </source>
</evidence>
<comment type="pathway">
    <text evidence="4 17">Cell wall biogenesis; peptidoglycan biosynthesis.</text>
</comment>
<keyword evidence="10 17" id="KW-0521">NADP</keyword>
<dbReference type="Pfam" id="PF02873">
    <property type="entry name" value="MurB_C"/>
    <property type="match status" value="1"/>
</dbReference>
<dbReference type="Gene3D" id="3.90.78.10">
    <property type="entry name" value="UDP-N-acetylenolpyruvoylglucosamine reductase, C-terminal domain"/>
    <property type="match status" value="1"/>
</dbReference>
<comment type="similarity">
    <text evidence="5 17">Belongs to the MurB family.</text>
</comment>
<protein>
    <recommendedName>
        <fullName evidence="17">UDP-N-acetylenolpyruvoylglucosamine reductase</fullName>
        <ecNumber evidence="17">1.3.1.98</ecNumber>
    </recommendedName>
    <alternativeName>
        <fullName evidence="17">UDP-N-acetylmuramate dehydrogenase</fullName>
    </alternativeName>
</protein>
<evidence type="ECO:0000256" key="13">
    <source>
        <dbReference type="ARBA" id="ARBA00023002"/>
    </source>
</evidence>
<evidence type="ECO:0000256" key="5">
    <source>
        <dbReference type="ARBA" id="ARBA00010485"/>
    </source>
</evidence>
<sequence>MHENDFFNEDLLCALAGVAGEDNVLMSEPMREHTTFKIGGPADVFVTPDTEQGLVATLDTCYRCDLPLTIVGNGSDLLVGDKGIRGVVVALGEGLSDITIDGTHVTAAAGALLSDVAAAAAEACLTGMEPISGIPGSVGGACYMNAGAYGACMADVLESVRVYKPARQLDDGTRGSGNIIEFDVDELNLGYRKSRIADDGFIVLSATFNLAPGNAAMIKADMDDYRQRREDKQPLDMPSAGSTFKRPEGYFAGKLIMDAGLRGHAVGGAQVSEKHCGFIVNADHATAADVDELIRHIQATVKDQFNVDLEPEVHRVGEFL</sequence>
<evidence type="ECO:0000256" key="15">
    <source>
        <dbReference type="ARBA" id="ARBA00023316"/>
    </source>
</evidence>
<evidence type="ECO:0000256" key="17">
    <source>
        <dbReference type="HAMAP-Rule" id="MF_00037"/>
    </source>
</evidence>
<dbReference type="PANTHER" id="PTHR21071:SF4">
    <property type="entry name" value="UDP-N-ACETYLENOLPYRUVOYLGLUCOSAMINE REDUCTASE"/>
    <property type="match status" value="1"/>
</dbReference>
<dbReference type="Pfam" id="PF01565">
    <property type="entry name" value="FAD_binding_4"/>
    <property type="match status" value="1"/>
</dbReference>
<dbReference type="GO" id="GO:0071949">
    <property type="term" value="F:FAD binding"/>
    <property type="evidence" value="ECO:0007669"/>
    <property type="project" value="InterPro"/>
</dbReference>
<dbReference type="InterPro" id="IPR011601">
    <property type="entry name" value="MurB_C"/>
</dbReference>
<keyword evidence="6 17" id="KW-0963">Cytoplasm</keyword>
<evidence type="ECO:0000256" key="2">
    <source>
        <dbReference type="ARBA" id="ARBA00003921"/>
    </source>
</evidence>
<evidence type="ECO:0000259" key="18">
    <source>
        <dbReference type="PROSITE" id="PS51387"/>
    </source>
</evidence>
<dbReference type="HAMAP" id="MF_00037">
    <property type="entry name" value="MurB"/>
    <property type="match status" value="1"/>
</dbReference>
<dbReference type="InterPro" id="IPR016167">
    <property type="entry name" value="FAD-bd_PCMH_sub1"/>
</dbReference>
<evidence type="ECO:0000256" key="8">
    <source>
        <dbReference type="ARBA" id="ARBA00022630"/>
    </source>
</evidence>
<feature type="active site" description="Proton donor" evidence="17">
    <location>
        <position position="242"/>
    </location>
</feature>
<dbReference type="PANTHER" id="PTHR21071">
    <property type="entry name" value="UDP-N-ACETYLENOLPYRUVOYLGLUCOSAMINE REDUCTASE"/>
    <property type="match status" value="1"/>
</dbReference>
<dbReference type="GO" id="GO:0071555">
    <property type="term" value="P:cell wall organization"/>
    <property type="evidence" value="ECO:0007669"/>
    <property type="project" value="UniProtKB-KW"/>
</dbReference>
<evidence type="ECO:0000256" key="12">
    <source>
        <dbReference type="ARBA" id="ARBA00022984"/>
    </source>
</evidence>
<feature type="active site" evidence="17">
    <location>
        <position position="192"/>
    </location>
</feature>
<comment type="function">
    <text evidence="2 17">Cell wall formation.</text>
</comment>
<dbReference type="SUPFAM" id="SSF56194">
    <property type="entry name" value="Uridine diphospho-N-Acetylenolpyruvylglucosamine reductase, MurB, C-terminal domain"/>
    <property type="match status" value="1"/>
</dbReference>
<dbReference type="InterPro" id="IPR006094">
    <property type="entry name" value="Oxid_FAD_bind_N"/>
</dbReference>
<comment type="catalytic activity">
    <reaction evidence="16 17">
        <text>UDP-N-acetyl-alpha-D-muramate + NADP(+) = UDP-N-acetyl-3-O-(1-carboxyvinyl)-alpha-D-glucosamine + NADPH + H(+)</text>
        <dbReference type="Rhea" id="RHEA:12248"/>
        <dbReference type="ChEBI" id="CHEBI:15378"/>
        <dbReference type="ChEBI" id="CHEBI:57783"/>
        <dbReference type="ChEBI" id="CHEBI:58349"/>
        <dbReference type="ChEBI" id="CHEBI:68483"/>
        <dbReference type="ChEBI" id="CHEBI:70757"/>
        <dbReference type="EC" id="1.3.1.98"/>
    </reaction>
</comment>
<keyword evidence="7 17" id="KW-0132">Cell division</keyword>
<dbReference type="SUPFAM" id="SSF56176">
    <property type="entry name" value="FAD-binding/transporter-associated domain-like"/>
    <property type="match status" value="1"/>
</dbReference>
<dbReference type="GO" id="GO:0051301">
    <property type="term" value="P:cell division"/>
    <property type="evidence" value="ECO:0007669"/>
    <property type="project" value="UniProtKB-KW"/>
</dbReference>
<dbReference type="EC" id="1.3.1.98" evidence="17"/>
<dbReference type="Gene3D" id="3.30.465.10">
    <property type="match status" value="1"/>
</dbReference>
<dbReference type="InterPro" id="IPR036635">
    <property type="entry name" value="MurB_C_sf"/>
</dbReference>
<dbReference type="GO" id="GO:0008762">
    <property type="term" value="F:UDP-N-acetylmuramate dehydrogenase activity"/>
    <property type="evidence" value="ECO:0007669"/>
    <property type="project" value="UniProtKB-UniRule"/>
</dbReference>
<evidence type="ECO:0000256" key="14">
    <source>
        <dbReference type="ARBA" id="ARBA00023306"/>
    </source>
</evidence>
<dbReference type="GO" id="GO:0009252">
    <property type="term" value="P:peptidoglycan biosynthetic process"/>
    <property type="evidence" value="ECO:0007669"/>
    <property type="project" value="UniProtKB-UniRule"/>
</dbReference>
<proteinExistence type="inferred from homology"/>
<name>A0A173Z2L8_9ACTN</name>
<dbReference type="Proteomes" id="UP000095468">
    <property type="component" value="Unassembled WGS sequence"/>
</dbReference>
<feature type="active site" evidence="17">
    <location>
        <position position="312"/>
    </location>
</feature>
<accession>A0A173Z2L8</accession>
<dbReference type="InterPro" id="IPR016169">
    <property type="entry name" value="FAD-bd_PCMH_sub2"/>
</dbReference>
<evidence type="ECO:0000256" key="4">
    <source>
        <dbReference type="ARBA" id="ARBA00004752"/>
    </source>
</evidence>
<dbReference type="Gene3D" id="3.30.43.10">
    <property type="entry name" value="Uridine Diphospho-n-acetylenolpyruvylglucosamine Reductase, domain 2"/>
    <property type="match status" value="1"/>
</dbReference>
<keyword evidence="15 17" id="KW-0961">Cell wall biogenesis/degradation</keyword>
<gene>
    <name evidence="19" type="primary">murB_1</name>
    <name evidence="17" type="synonym">murB</name>
    <name evidence="19" type="ORF">ERS852381_00562</name>
</gene>
<comment type="subcellular location">
    <subcellularLocation>
        <location evidence="3 17">Cytoplasm</location>
    </subcellularLocation>
</comment>
<dbReference type="InterPro" id="IPR036318">
    <property type="entry name" value="FAD-bd_PCMH-like_sf"/>
</dbReference>
<evidence type="ECO:0000256" key="9">
    <source>
        <dbReference type="ARBA" id="ARBA00022827"/>
    </source>
</evidence>
<dbReference type="GO" id="GO:0005829">
    <property type="term" value="C:cytosol"/>
    <property type="evidence" value="ECO:0007669"/>
    <property type="project" value="TreeGrafter"/>
</dbReference>
<evidence type="ECO:0000256" key="6">
    <source>
        <dbReference type="ARBA" id="ARBA00022490"/>
    </source>
</evidence>
<keyword evidence="13 17" id="KW-0560">Oxidoreductase</keyword>
<dbReference type="AlphaFoldDB" id="A0A173Z2L8"/>
<dbReference type="UniPathway" id="UPA00219"/>
<feature type="domain" description="FAD-binding PCMH-type" evidence="18">
    <location>
        <begin position="37"/>
        <end position="213"/>
    </location>
</feature>
<dbReference type="InterPro" id="IPR016166">
    <property type="entry name" value="FAD-bd_PCMH"/>
</dbReference>
<evidence type="ECO:0000256" key="1">
    <source>
        <dbReference type="ARBA" id="ARBA00001974"/>
    </source>
</evidence>
<dbReference type="InterPro" id="IPR003170">
    <property type="entry name" value="MurB"/>
</dbReference>
<organism evidence="19 20">
    <name type="scientific">Collinsella aerofaciens</name>
    <dbReference type="NCBI Taxonomy" id="74426"/>
    <lineage>
        <taxon>Bacteria</taxon>
        <taxon>Bacillati</taxon>
        <taxon>Actinomycetota</taxon>
        <taxon>Coriobacteriia</taxon>
        <taxon>Coriobacteriales</taxon>
        <taxon>Coriobacteriaceae</taxon>
        <taxon>Collinsella</taxon>
    </lineage>
</organism>
<dbReference type="RefSeq" id="WP_055285601.1">
    <property type="nucleotide sequence ID" value="NZ_CYYP01000003.1"/>
</dbReference>
<keyword evidence="12 17" id="KW-0573">Peptidoglycan synthesis</keyword>
<evidence type="ECO:0000256" key="7">
    <source>
        <dbReference type="ARBA" id="ARBA00022618"/>
    </source>
</evidence>
<evidence type="ECO:0000256" key="11">
    <source>
        <dbReference type="ARBA" id="ARBA00022960"/>
    </source>
</evidence>
<dbReference type="NCBIfam" id="NF010480">
    <property type="entry name" value="PRK13905.1"/>
    <property type="match status" value="1"/>
</dbReference>
<dbReference type="NCBIfam" id="TIGR00179">
    <property type="entry name" value="murB"/>
    <property type="match status" value="1"/>
</dbReference>
<reference evidence="19 20" key="1">
    <citation type="submission" date="2015-09" db="EMBL/GenBank/DDBJ databases">
        <authorList>
            <consortium name="Pathogen Informatics"/>
        </authorList>
    </citation>
    <scope>NUCLEOTIDE SEQUENCE [LARGE SCALE GENOMIC DNA]</scope>
    <source>
        <strain evidence="19 20">2789STDY5608823</strain>
    </source>
</reference>
<keyword evidence="9 17" id="KW-0274">FAD</keyword>
<keyword evidence="8 17" id="KW-0285">Flavoprotein</keyword>
<dbReference type="EMBL" id="CYYP01000003">
    <property type="protein sequence ID" value="CUN69706.1"/>
    <property type="molecule type" value="Genomic_DNA"/>
</dbReference>
<dbReference type="GO" id="GO:0008360">
    <property type="term" value="P:regulation of cell shape"/>
    <property type="evidence" value="ECO:0007669"/>
    <property type="project" value="UniProtKB-KW"/>
</dbReference>
<evidence type="ECO:0000313" key="19">
    <source>
        <dbReference type="EMBL" id="CUN69706.1"/>
    </source>
</evidence>
<keyword evidence="14 17" id="KW-0131">Cell cycle</keyword>
<evidence type="ECO:0000256" key="10">
    <source>
        <dbReference type="ARBA" id="ARBA00022857"/>
    </source>
</evidence>